<evidence type="ECO:0000313" key="4">
    <source>
        <dbReference type="Proteomes" id="UP001157006"/>
    </source>
</evidence>
<evidence type="ECO:0000256" key="1">
    <source>
        <dbReference type="SAM" id="MobiDB-lite"/>
    </source>
</evidence>
<feature type="compositionally biased region" description="Polar residues" evidence="1">
    <location>
        <begin position="545"/>
        <end position="558"/>
    </location>
</feature>
<gene>
    <name evidence="3" type="ORF">VFH_VI168600</name>
</gene>
<feature type="compositionally biased region" description="Basic and acidic residues" evidence="1">
    <location>
        <begin position="530"/>
        <end position="541"/>
    </location>
</feature>
<dbReference type="SUPFAM" id="SSF50249">
    <property type="entry name" value="Nucleic acid-binding proteins"/>
    <property type="match status" value="1"/>
</dbReference>
<feature type="compositionally biased region" description="Basic and acidic residues" evidence="1">
    <location>
        <begin position="475"/>
        <end position="486"/>
    </location>
</feature>
<evidence type="ECO:0000259" key="2">
    <source>
        <dbReference type="PROSITE" id="PS50126"/>
    </source>
</evidence>
<feature type="region of interest" description="Disordered" evidence="1">
    <location>
        <begin position="390"/>
        <end position="570"/>
    </location>
</feature>
<dbReference type="Gene3D" id="2.40.50.140">
    <property type="entry name" value="Nucleic acid-binding proteins"/>
    <property type="match status" value="1"/>
</dbReference>
<keyword evidence="4" id="KW-1185">Reference proteome</keyword>
<dbReference type="InterPro" id="IPR012340">
    <property type="entry name" value="NA-bd_OB-fold"/>
</dbReference>
<dbReference type="PROSITE" id="PS50126">
    <property type="entry name" value="S1"/>
    <property type="match status" value="1"/>
</dbReference>
<dbReference type="PANTHER" id="PTHR47600">
    <property type="entry name" value="NUCLEIC ACID-BINDING, OB-FOLD-LIKE PROTEIN"/>
    <property type="match status" value="1"/>
</dbReference>
<protein>
    <recommendedName>
        <fullName evidence="2">S1 motif domain-containing protein</fullName>
    </recommendedName>
</protein>
<feature type="compositionally biased region" description="Basic and acidic residues" evidence="1">
    <location>
        <begin position="419"/>
        <end position="434"/>
    </location>
</feature>
<reference evidence="3 4" key="1">
    <citation type="submission" date="2023-01" db="EMBL/GenBank/DDBJ databases">
        <authorList>
            <person name="Kreplak J."/>
        </authorList>
    </citation>
    <scope>NUCLEOTIDE SEQUENCE [LARGE SCALE GENOMIC DNA]</scope>
</reference>
<dbReference type="AlphaFoldDB" id="A0AAV1BDF5"/>
<dbReference type="GO" id="GO:0003676">
    <property type="term" value="F:nucleic acid binding"/>
    <property type="evidence" value="ECO:0007669"/>
    <property type="project" value="InterPro"/>
</dbReference>
<dbReference type="InterPro" id="IPR003029">
    <property type="entry name" value="S1_domain"/>
</dbReference>
<dbReference type="Pfam" id="PF00575">
    <property type="entry name" value="S1"/>
    <property type="match status" value="1"/>
</dbReference>
<sequence>MESLPLTSKTSFLTATTLLPRFPSSNRTTTITRRTVYLNQRKINKVFASSSRSHDELDQNIPNLDNQDLMDLKFGRLLGEDPKLTLAKIMGRKANPDASYLDIEKSFYKRKKGKVVEIEELPFEVERPWANNSPPKPQLQPNDDYKNVAMEIKKPSLTPSEPGNVRKSSVPKVILRKPSLLKTDKDEEEDVSSRLMLKPNLSLSGQVKEKFSDVTLLRKPGLSIGENRDGGLKMPKEVTSYEVAKLTLLEQPHRPGSNKGLEKFVEPRDEVANLMLLEQPHRPSSNKEIEKFVETSDEVGRLSLLEHPHRPSGKIEQEKFDEPSDEVANLSLLEQPHRPSSNQEIEKFVETSDEVGRLSLLEHPHRPSGKIEQEKFDEPSDEVANLSLLEQPHRSGGKKEQEKFVEQSDEVTNLSLLEQPHRSIGKIEQEKFEETSDEVAELSLLEQPPKPSSKIEHEEFEDSSDEVVTLNLLEQPHRPTAKKEQEQSEDPSDEVKKVMLLEQPHRSSDKDEEQFGDARVVVPNDESEQDEQKQSEVRQEPIDLNQPSDLNSVGSKTELSVEAATQGKPKRLDQYVKQTSILVGQKTVSLDPGSRGNSEESGNFVDVSDIQEGKDAYWTKAEDLFKNGDRHDVELISCSAKGFVVSFGTLVGFLPYRNLLSKWKFLAFESWLRKKGLDPSMYKQNLVTTTNNDAEINNLSADSTSHTNASKFEDKISPDMKLEDLLRIYDKEKVNFLSSFIGQKIKAYVLLADRKLKKLIFSLKPKENEELVEKKRKLMARLQVGDIVKCRVQKITYFGVFVEVEGVSSLIPQSEISWDPALDPSNFFKIDQVVEAKVIQLNFALGRIFLSLKEVTQIIACLLQPDPLMESLESVVWDHDSFDGRLEAAQPKAEWSEVESLIKELQKIEGVQSVSKGRFFRSPGLAPTFQVYMASIFEDQYKLLARSGNKIQEVIVQTVLDKETMKSAIMTCASKIE</sequence>
<feature type="domain" description="S1 motif" evidence="2">
    <location>
        <begin position="785"/>
        <end position="853"/>
    </location>
</feature>
<organism evidence="3 4">
    <name type="scientific">Vicia faba</name>
    <name type="common">Broad bean</name>
    <name type="synonym">Faba vulgaris</name>
    <dbReference type="NCBI Taxonomy" id="3906"/>
    <lineage>
        <taxon>Eukaryota</taxon>
        <taxon>Viridiplantae</taxon>
        <taxon>Streptophyta</taxon>
        <taxon>Embryophyta</taxon>
        <taxon>Tracheophyta</taxon>
        <taxon>Spermatophyta</taxon>
        <taxon>Magnoliopsida</taxon>
        <taxon>eudicotyledons</taxon>
        <taxon>Gunneridae</taxon>
        <taxon>Pentapetalae</taxon>
        <taxon>rosids</taxon>
        <taxon>fabids</taxon>
        <taxon>Fabales</taxon>
        <taxon>Fabaceae</taxon>
        <taxon>Papilionoideae</taxon>
        <taxon>50 kb inversion clade</taxon>
        <taxon>NPAAA clade</taxon>
        <taxon>Hologalegina</taxon>
        <taxon>IRL clade</taxon>
        <taxon>Fabeae</taxon>
        <taxon>Vicia</taxon>
    </lineage>
</organism>
<feature type="compositionally biased region" description="Basic and acidic residues" evidence="1">
    <location>
        <begin position="493"/>
        <end position="509"/>
    </location>
</feature>
<dbReference type="EMBL" id="OX451741">
    <property type="protein sequence ID" value="CAI8619389.1"/>
    <property type="molecule type" value="Genomic_DNA"/>
</dbReference>
<dbReference type="SMART" id="SM00316">
    <property type="entry name" value="S1"/>
    <property type="match status" value="2"/>
</dbReference>
<dbReference type="Proteomes" id="UP001157006">
    <property type="component" value="Chromosome 6"/>
</dbReference>
<dbReference type="PANTHER" id="PTHR47600:SF1">
    <property type="entry name" value="NUCLEIC ACID-BINDING, OB-FOLD-LIKE PROTEIN"/>
    <property type="match status" value="1"/>
</dbReference>
<evidence type="ECO:0000313" key="3">
    <source>
        <dbReference type="EMBL" id="CAI8619389.1"/>
    </source>
</evidence>
<accession>A0AAV1BDF5</accession>
<name>A0AAV1BDF5_VICFA</name>
<proteinExistence type="predicted"/>
<feature type="compositionally biased region" description="Basic and acidic residues" evidence="1">
    <location>
        <begin position="391"/>
        <end position="406"/>
    </location>
</feature>